<evidence type="ECO:0000256" key="2">
    <source>
        <dbReference type="ARBA" id="ARBA00023295"/>
    </source>
</evidence>
<reference evidence="5" key="1">
    <citation type="submission" date="2025-08" db="UniProtKB">
        <authorList>
            <consortium name="RefSeq"/>
        </authorList>
    </citation>
    <scope>IDENTIFICATION</scope>
</reference>
<dbReference type="GeneID" id="106820403"/>
<protein>
    <submittedName>
        <fullName evidence="5">Uncharacterized family 31 glucosidase KIAA1161-like</fullName>
    </submittedName>
</protein>
<dbReference type="Proteomes" id="UP000695022">
    <property type="component" value="Unplaced"/>
</dbReference>
<evidence type="ECO:0000313" key="4">
    <source>
        <dbReference type="Proteomes" id="UP000695022"/>
    </source>
</evidence>
<organism evidence="4 5">
    <name type="scientific">Priapulus caudatus</name>
    <name type="common">Priapulid worm</name>
    <dbReference type="NCBI Taxonomy" id="37621"/>
    <lineage>
        <taxon>Eukaryota</taxon>
        <taxon>Metazoa</taxon>
        <taxon>Ecdysozoa</taxon>
        <taxon>Scalidophora</taxon>
        <taxon>Priapulida</taxon>
        <taxon>Priapulimorpha</taxon>
        <taxon>Priapulimorphida</taxon>
        <taxon>Priapulidae</taxon>
        <taxon>Priapulus</taxon>
    </lineage>
</organism>
<keyword evidence="4" id="KW-1185">Reference proteome</keyword>
<name>A0ABM1F7I8_PRICU</name>
<dbReference type="InterPro" id="IPR050985">
    <property type="entry name" value="Alpha-glycosidase_related"/>
</dbReference>
<evidence type="ECO:0000256" key="3">
    <source>
        <dbReference type="SAM" id="Phobius"/>
    </source>
</evidence>
<feature type="transmembrane region" description="Helical" evidence="3">
    <location>
        <begin position="18"/>
        <end position="38"/>
    </location>
</feature>
<keyword evidence="3" id="KW-0812">Transmembrane</keyword>
<gene>
    <name evidence="5" type="primary">LOC106820403</name>
</gene>
<dbReference type="PANTHER" id="PTHR43053">
    <property type="entry name" value="GLYCOSIDASE FAMILY 31"/>
    <property type="match status" value="1"/>
</dbReference>
<dbReference type="PANTHER" id="PTHR43053:SF4">
    <property type="entry name" value="MYOGENESIS-REGULATING GLYCOSIDASE"/>
    <property type="match status" value="1"/>
</dbReference>
<evidence type="ECO:0000256" key="1">
    <source>
        <dbReference type="ARBA" id="ARBA00022801"/>
    </source>
</evidence>
<keyword evidence="2" id="KW-0326">Glycosidase</keyword>
<proteinExistence type="predicted"/>
<feature type="non-terminal residue" evidence="5">
    <location>
        <position position="311"/>
    </location>
</feature>
<keyword evidence="3" id="KW-1133">Transmembrane helix</keyword>
<accession>A0ABM1F7I8</accession>
<keyword evidence="3" id="KW-0472">Membrane</keyword>
<feature type="non-terminal residue" evidence="5">
    <location>
        <position position="1"/>
    </location>
</feature>
<dbReference type="RefSeq" id="XP_014680409.1">
    <property type="nucleotide sequence ID" value="XM_014824923.1"/>
</dbReference>
<keyword evidence="1" id="KW-0378">Hydrolase</keyword>
<evidence type="ECO:0000313" key="5">
    <source>
        <dbReference type="RefSeq" id="XP_014680409.1"/>
    </source>
</evidence>
<sequence>LQGLSSRCGVLRRFKIKVWLTLLFVLMVVTVCIVIHFYKQDMVEVDIGNALRFYIDSRRLHVDRGDATDVLTARLGDSIPRNLLPFNCLGAGEDPRTRLALGASLRDCVSLAPAHWYGGGLVAGQPWPLERWSRPPRPYVGGDARRGEYGGVLERYWLSSRGAYVRAGDDAPLVVSVNDGGDGDLCLAAPSPGACGVAGEATTLTYSVCVAGDARLAHEHYLSRAPRPACVPRDAVSRVVWTTDSGLDGEADGEAATRLAEGVSRRGGGGGVVVVAGWEARPGDLAFDARRFPDPRAVVAAIAARNLSVAL</sequence>